<keyword evidence="4" id="KW-0012">Acyltransferase</keyword>
<evidence type="ECO:0000256" key="4">
    <source>
        <dbReference type="ARBA" id="ARBA00023315"/>
    </source>
</evidence>
<dbReference type="Pfam" id="PF00698">
    <property type="entry name" value="Acyl_transf_1"/>
    <property type="match status" value="1"/>
</dbReference>
<dbReference type="PROSITE" id="PS52004">
    <property type="entry name" value="KS3_2"/>
    <property type="match status" value="1"/>
</dbReference>
<dbReference type="InterPro" id="IPR032821">
    <property type="entry name" value="PKS_assoc"/>
</dbReference>
<dbReference type="PROSITE" id="PS50075">
    <property type="entry name" value="CARRIER"/>
    <property type="match status" value="2"/>
</dbReference>
<dbReference type="InterPro" id="IPR042104">
    <property type="entry name" value="PKS_dehydratase_sf"/>
</dbReference>
<dbReference type="GO" id="GO:0004312">
    <property type="term" value="F:fatty acid synthase activity"/>
    <property type="evidence" value="ECO:0007669"/>
    <property type="project" value="TreeGrafter"/>
</dbReference>
<dbReference type="SMART" id="SM00823">
    <property type="entry name" value="PKS_PP"/>
    <property type="match status" value="2"/>
</dbReference>
<dbReference type="SMART" id="SM00822">
    <property type="entry name" value="PKS_KR"/>
    <property type="match status" value="1"/>
</dbReference>
<dbReference type="InterPro" id="IPR049900">
    <property type="entry name" value="PKS_mFAS_DH"/>
</dbReference>
<reference evidence="9 10" key="1">
    <citation type="submission" date="2018-05" db="EMBL/GenBank/DDBJ databases">
        <title>Genomic Encyclopedia of Type Strains, Phase IV (KMG-IV): sequencing the most valuable type-strain genomes for metagenomic binning, comparative biology and taxonomic classification.</title>
        <authorList>
            <person name="Goeker M."/>
        </authorList>
    </citation>
    <scope>NUCLEOTIDE SEQUENCE [LARGE SCALE GENOMIC DNA]</scope>
    <source>
        <strain evidence="9 10">DSM 44704</strain>
    </source>
</reference>
<evidence type="ECO:0000313" key="10">
    <source>
        <dbReference type="Proteomes" id="UP000247569"/>
    </source>
</evidence>
<dbReference type="SUPFAM" id="SSF47336">
    <property type="entry name" value="ACP-like"/>
    <property type="match status" value="2"/>
</dbReference>
<dbReference type="InterPro" id="IPR016039">
    <property type="entry name" value="Thiolase-like"/>
</dbReference>
<evidence type="ECO:0000259" key="6">
    <source>
        <dbReference type="PROSITE" id="PS50075"/>
    </source>
</evidence>
<dbReference type="FunFam" id="3.40.366.10:FF:000002">
    <property type="entry name" value="Probable polyketide synthase 2"/>
    <property type="match status" value="1"/>
</dbReference>
<dbReference type="Pfam" id="PF08659">
    <property type="entry name" value="KR"/>
    <property type="match status" value="1"/>
</dbReference>
<feature type="domain" description="Carrier" evidence="6">
    <location>
        <begin position="1781"/>
        <end position="1856"/>
    </location>
</feature>
<dbReference type="Pfam" id="PF02801">
    <property type="entry name" value="Ketoacyl-synt_C"/>
    <property type="match status" value="1"/>
</dbReference>
<feature type="region of interest" description="N-terminal hotdog fold" evidence="5">
    <location>
        <begin position="1019"/>
        <end position="1145"/>
    </location>
</feature>
<dbReference type="InterPro" id="IPR049552">
    <property type="entry name" value="PKS_DH_N"/>
</dbReference>
<dbReference type="SMART" id="SM01294">
    <property type="entry name" value="PKS_PP_betabranch"/>
    <property type="match status" value="1"/>
</dbReference>
<dbReference type="Gene3D" id="3.30.70.3290">
    <property type="match status" value="1"/>
</dbReference>
<dbReference type="InterPro" id="IPR049551">
    <property type="entry name" value="PKS_DH_C"/>
</dbReference>
<evidence type="ECO:0000256" key="3">
    <source>
        <dbReference type="ARBA" id="ARBA00022679"/>
    </source>
</evidence>
<dbReference type="InterPro" id="IPR020841">
    <property type="entry name" value="PKS_Beta-ketoAc_synthase_dom"/>
</dbReference>
<dbReference type="InterPro" id="IPR006162">
    <property type="entry name" value="Ppantetheine_attach_site"/>
</dbReference>
<dbReference type="InterPro" id="IPR014030">
    <property type="entry name" value="Ketoacyl_synth_N"/>
</dbReference>
<keyword evidence="10" id="KW-1185">Reference proteome</keyword>
<dbReference type="GO" id="GO:0004315">
    <property type="term" value="F:3-oxoacyl-[acyl-carrier-protein] synthase activity"/>
    <property type="evidence" value="ECO:0007669"/>
    <property type="project" value="InterPro"/>
</dbReference>
<feature type="region of interest" description="C-terminal hotdog fold" evidence="5">
    <location>
        <begin position="1160"/>
        <end position="1305"/>
    </location>
</feature>
<dbReference type="PROSITE" id="PS00012">
    <property type="entry name" value="PHOSPHOPANTETHEINE"/>
    <property type="match status" value="1"/>
</dbReference>
<dbReference type="InterPro" id="IPR009081">
    <property type="entry name" value="PP-bd_ACP"/>
</dbReference>
<dbReference type="PROSITE" id="PS00606">
    <property type="entry name" value="KS3_1"/>
    <property type="match status" value="1"/>
</dbReference>
<dbReference type="InterPro" id="IPR016036">
    <property type="entry name" value="Malonyl_transacylase_ACP-bd"/>
</dbReference>
<dbReference type="SUPFAM" id="SSF52151">
    <property type="entry name" value="FabD/lysophospholipase-like"/>
    <property type="match status" value="1"/>
</dbReference>
<dbReference type="SUPFAM" id="SSF51735">
    <property type="entry name" value="NAD(P)-binding Rossmann-fold domains"/>
    <property type="match status" value="2"/>
</dbReference>
<dbReference type="PANTHER" id="PTHR43775">
    <property type="entry name" value="FATTY ACID SYNTHASE"/>
    <property type="match status" value="1"/>
</dbReference>
<protein>
    <submittedName>
        <fullName evidence="9">Acyl transferase domain-containing protein</fullName>
    </submittedName>
</protein>
<dbReference type="SMART" id="SM00827">
    <property type="entry name" value="PKS_AT"/>
    <property type="match status" value="1"/>
</dbReference>
<organism evidence="9 10">
    <name type="scientific">Nocardia tenerifensis</name>
    <dbReference type="NCBI Taxonomy" id="228006"/>
    <lineage>
        <taxon>Bacteria</taxon>
        <taxon>Bacillati</taxon>
        <taxon>Actinomycetota</taxon>
        <taxon>Actinomycetes</taxon>
        <taxon>Mycobacteriales</taxon>
        <taxon>Nocardiaceae</taxon>
        <taxon>Nocardia</taxon>
    </lineage>
</organism>
<evidence type="ECO:0000313" key="9">
    <source>
        <dbReference type="EMBL" id="PXX54880.1"/>
    </source>
</evidence>
<dbReference type="Pfam" id="PF00109">
    <property type="entry name" value="ketoacyl-synt"/>
    <property type="match status" value="1"/>
</dbReference>
<dbReference type="SUPFAM" id="SSF53901">
    <property type="entry name" value="Thiolase-like"/>
    <property type="match status" value="1"/>
</dbReference>
<feature type="active site" description="Proton acceptor; for dehydratase activity" evidence="5">
    <location>
        <position position="1052"/>
    </location>
</feature>
<dbReference type="Pfam" id="PF16197">
    <property type="entry name" value="KAsynt_C_assoc"/>
    <property type="match status" value="1"/>
</dbReference>
<dbReference type="PANTHER" id="PTHR43775:SF51">
    <property type="entry name" value="INACTIVE PHENOLPHTHIOCEROL SYNTHESIS POLYKETIDE SYNTHASE TYPE I PKS1-RELATED"/>
    <property type="match status" value="1"/>
</dbReference>
<dbReference type="InterPro" id="IPR020807">
    <property type="entry name" value="PKS_DH"/>
</dbReference>
<sequence>MNRASLAARLATVEPSRRFDAVLAEVCDIAAGMLDGGTAVEVDRPFHDYGYTSLAAVEFTRRLSAAAGFEIPAVLLFEHPTPTAVAWYLYSHFDSVAAGGGSGDPATPPRRRTEAAATASTDEPIAIIGMACRYPGGVAAPEDLWRLVESGTDAITGFPADRGWDLAGLYHPDADHPGTTYVRSGGFLDRIDAFDPEFFQISPREALAMDPQQRLLLEGAWEAFEHAGIPMSSRTGSKTGTFLGLCGSDYAWVAQSSRAEVEGYWGTGTAGSVASGRLAYTFGFEGPAITVDTACSSSLVALHLAAASLRSGECSLALAGGVTVMTTPNMWLEFTKHRALSPDGRCRSFAADANGTAWSEGMGLVLLERLSDARRHGRRILGVVRGSAVNQDGRSNGLTAPRGGAQEAVIRQALANAGLTGADIDVVEAHGTGTPLGDPIEARALLATYGRQRPSDRPLLLGSLKSNIGHTQAAAGVGGVIKMLLAMRHRMLPRSLYAGEPTPDVDWSSGGMSLLRDAVEWAPGARPRRAAVSAFGVGGTNAHLIVEEPPATPENPAVAAGAVAWVLSAKTPAALSERRRLLAEFLSDGVEFDPLEIAGALAAQDQLLEYRTVVVGTGRGELLAGLSPLVNPSPAEESSGASQTPRGKIAFVFPGQGSQWRGMAVELLDSSPAFAQTFHDCAIALAPHLDRPPSDLEAIVRDGDEAAFEQVDIVQPVLFAVLVSLATLWRSHGVAPDVVVGHSQGEIAAAYIAGGLSLDDAAAVVALRAKAIARLARDGGMISVAESAEAAAARIERHAGVSLAAVNSPASVVISGERSALTAILAECEREGLRAKRIPVDYASHSAHVEPLKSELVRALSDISPRSGQADFCSSVTGNLLDTADLDARYWYRNLRRTVRFESAVSRLIDIGVRTFIEISPHPVLVSAIEETIEHAPTREGRIHVTPTVTKHDGGLTAFLGSVANLYTEGVPVDWRRAYPRKLDLGIDLPTHPFDRDRYWIRPGHLAAPSELGLTSVSHPLLTGSLKLAAEPGCHVWTGTWSLAEYPWIADHRVCGAALVPGTAFVELAAYVTAAVGGNEVEELHLEAPLPLPDSGSVRIQVWVGAPDSSGKRALAIHSAESDAASGPNWQRHATGTIAETEDPLEANPGFAAAWPPAQATPIDLGPMYGELAREGLGYGPVFQNVRKAWSARGDIGELLFAEVELPGELRGSSYAAAHPALLDSAFHVALEHGAVDRNPEEVWIPFSWRNIRALRPSEARSSLRAGICRTGDRQVSLTATDQNGVPVLSVGEVALRPIPTTMLSAAVAAPAEPFHSLRWIPVTRPIEPSAARRWAVLDPTGAFDCAGIDLDRWDGIGSLIEAMDHGAPAPHLVLVRLEGTPERSADAVEAGLRDGLRLVQRWLADDRLSDARLVLLTTGATGSSERVSLTAAALWGLVGSAQSEHPGRFTLVDLDNPASTHLLPAIVELPEPRIRVRGGSVEVARLFAEPRRSTESFQPDAETTILITGGTSGIGAAIARHLVDRGARHLVLVSRRGERAAGAETLAAELRSGGAVVTMAACDVADKNAMSAIIDAIPAAHPLAGLIHSAGVLDDGLIATLTEKQLARVLRPKIAGTLILHELTEHLDLRFFVLMSSLAGVIGAAGQANYAAANSFLDAMARLRRSQGLAATSIAWGLWADASAMTEHLAGGGVARLAGRGLVPMRTPEALGMFDAAVGQPDASIIAASIDTRALLADRASGGSAPMFDTLLPDLGEERSDRVADPLENLADQPDSDWEAALTRFVRAEIAAVLRFGDGPSLPVDRSFQELGLDSLGALQLRNRINASVGLSMPVSVVFDHPTVTRLAQHVTAQLRQRDRANRQGVVAGALADIRRHVRALDVDDRSSALAGLTDLVRELSTGPSSDEPPSSIETASVSELFDMIDNDMGVA</sequence>
<accession>A0A318JSB9</accession>
<dbReference type="InterPro" id="IPR013968">
    <property type="entry name" value="PKS_KR"/>
</dbReference>
<feature type="domain" description="Carrier" evidence="6">
    <location>
        <begin position="17"/>
        <end position="93"/>
    </location>
</feature>
<evidence type="ECO:0000256" key="2">
    <source>
        <dbReference type="ARBA" id="ARBA00022553"/>
    </source>
</evidence>
<evidence type="ECO:0000256" key="1">
    <source>
        <dbReference type="ARBA" id="ARBA00022450"/>
    </source>
</evidence>
<dbReference type="InterPro" id="IPR050091">
    <property type="entry name" value="PKS_NRPS_Biosynth_Enz"/>
</dbReference>
<name>A0A318JSB9_9NOCA</name>
<dbReference type="InterPro" id="IPR016035">
    <property type="entry name" value="Acyl_Trfase/lysoPLipase"/>
</dbReference>
<dbReference type="SUPFAM" id="SSF55048">
    <property type="entry name" value="Probable ACP-binding domain of malonyl-CoA ACP transacylase"/>
    <property type="match status" value="1"/>
</dbReference>
<proteinExistence type="predicted"/>
<dbReference type="InterPro" id="IPR020806">
    <property type="entry name" value="PKS_PP-bd"/>
</dbReference>
<feature type="active site" description="Proton donor; for dehydratase activity" evidence="5">
    <location>
        <position position="1224"/>
    </location>
</feature>
<gene>
    <name evidence="9" type="ORF">DFR70_12221</name>
</gene>
<keyword evidence="3 9" id="KW-0808">Transferase</keyword>
<dbReference type="Gene3D" id="3.10.129.110">
    <property type="entry name" value="Polyketide synthase dehydratase"/>
    <property type="match status" value="1"/>
</dbReference>
<dbReference type="Proteomes" id="UP000247569">
    <property type="component" value="Unassembled WGS sequence"/>
</dbReference>
<dbReference type="InterPro" id="IPR055123">
    <property type="entry name" value="SpnB-like_Rossmann"/>
</dbReference>
<feature type="domain" description="Ketosynthase family 3 (KS3)" evidence="7">
    <location>
        <begin position="122"/>
        <end position="548"/>
    </location>
</feature>
<dbReference type="EMBL" id="QJKF01000022">
    <property type="protein sequence ID" value="PXX54880.1"/>
    <property type="molecule type" value="Genomic_DNA"/>
</dbReference>
<dbReference type="Pfam" id="PF22953">
    <property type="entry name" value="SpnB_Rossmann"/>
    <property type="match status" value="1"/>
</dbReference>
<dbReference type="RefSeq" id="WP_157195646.1">
    <property type="nucleotide sequence ID" value="NZ_QJKF01000022.1"/>
</dbReference>
<keyword evidence="1" id="KW-0596">Phosphopantetheine</keyword>
<dbReference type="Pfam" id="PF00550">
    <property type="entry name" value="PP-binding"/>
    <property type="match status" value="2"/>
</dbReference>
<evidence type="ECO:0000259" key="8">
    <source>
        <dbReference type="PROSITE" id="PS52019"/>
    </source>
</evidence>
<dbReference type="CDD" id="cd00833">
    <property type="entry name" value="PKS"/>
    <property type="match status" value="1"/>
</dbReference>
<keyword evidence="2" id="KW-0597">Phosphoprotein</keyword>
<evidence type="ECO:0000259" key="7">
    <source>
        <dbReference type="PROSITE" id="PS52004"/>
    </source>
</evidence>
<dbReference type="Gene3D" id="3.40.366.10">
    <property type="entry name" value="Malonyl-Coenzyme A Acyl Carrier Protein, domain 2"/>
    <property type="match status" value="1"/>
</dbReference>
<dbReference type="InterPro" id="IPR057326">
    <property type="entry name" value="KR_dom"/>
</dbReference>
<dbReference type="SMART" id="SM00825">
    <property type="entry name" value="PKS_KS"/>
    <property type="match status" value="1"/>
</dbReference>
<dbReference type="GO" id="GO:0031177">
    <property type="term" value="F:phosphopantetheine binding"/>
    <property type="evidence" value="ECO:0007669"/>
    <property type="project" value="InterPro"/>
</dbReference>
<dbReference type="Pfam" id="PF14765">
    <property type="entry name" value="PS-DH"/>
    <property type="match status" value="1"/>
</dbReference>
<evidence type="ECO:0000256" key="5">
    <source>
        <dbReference type="PROSITE-ProRule" id="PRU01363"/>
    </source>
</evidence>
<feature type="domain" description="PKS/mFAS DH" evidence="8">
    <location>
        <begin position="1019"/>
        <end position="1305"/>
    </location>
</feature>
<dbReference type="CDD" id="cd08956">
    <property type="entry name" value="KR_3_FAS_SDR_x"/>
    <property type="match status" value="1"/>
</dbReference>
<dbReference type="InterPro" id="IPR014043">
    <property type="entry name" value="Acyl_transferase_dom"/>
</dbReference>
<dbReference type="SMART" id="SM00826">
    <property type="entry name" value="PKS_DH"/>
    <property type="match status" value="1"/>
</dbReference>
<dbReference type="InterPro" id="IPR018201">
    <property type="entry name" value="Ketoacyl_synth_AS"/>
</dbReference>
<dbReference type="Gene3D" id="3.40.47.10">
    <property type="match status" value="1"/>
</dbReference>
<dbReference type="Gene3D" id="3.40.50.720">
    <property type="entry name" value="NAD(P)-binding Rossmann-like Domain"/>
    <property type="match status" value="1"/>
</dbReference>
<comment type="caution">
    <text evidence="9">The sequence shown here is derived from an EMBL/GenBank/DDBJ whole genome shotgun (WGS) entry which is preliminary data.</text>
</comment>
<dbReference type="InterPro" id="IPR014031">
    <property type="entry name" value="Ketoacyl_synth_C"/>
</dbReference>
<dbReference type="Pfam" id="PF21089">
    <property type="entry name" value="PKS_DH_N"/>
    <property type="match status" value="1"/>
</dbReference>
<dbReference type="PROSITE" id="PS52019">
    <property type="entry name" value="PKS_MFAS_DH"/>
    <property type="match status" value="1"/>
</dbReference>
<dbReference type="FunFam" id="3.40.47.10:FF:000019">
    <property type="entry name" value="Polyketide synthase type I"/>
    <property type="match status" value="1"/>
</dbReference>
<dbReference type="InterPro" id="IPR036291">
    <property type="entry name" value="NAD(P)-bd_dom_sf"/>
</dbReference>
<dbReference type="InterPro" id="IPR001227">
    <property type="entry name" value="Ac_transferase_dom_sf"/>
</dbReference>
<dbReference type="GO" id="GO:0006633">
    <property type="term" value="P:fatty acid biosynthetic process"/>
    <property type="evidence" value="ECO:0007669"/>
    <property type="project" value="InterPro"/>
</dbReference>
<dbReference type="InterPro" id="IPR036736">
    <property type="entry name" value="ACP-like_sf"/>
</dbReference>
<dbReference type="Gene3D" id="1.10.1200.10">
    <property type="entry name" value="ACP-like"/>
    <property type="match status" value="2"/>
</dbReference>